<evidence type="ECO:0000259" key="9">
    <source>
        <dbReference type="PROSITE" id="PS50039"/>
    </source>
</evidence>
<evidence type="ECO:0000313" key="10">
    <source>
        <dbReference type="EMBL" id="OEJ88296.1"/>
    </source>
</evidence>
<feature type="domain" description="Fork-head" evidence="9">
    <location>
        <begin position="282"/>
        <end position="380"/>
    </location>
</feature>
<dbReference type="InterPro" id="IPR030456">
    <property type="entry name" value="TF_fork_head_CS_2"/>
</dbReference>
<dbReference type="InterPro" id="IPR008984">
    <property type="entry name" value="SMAD_FHA_dom_sf"/>
</dbReference>
<dbReference type="EMBL" id="LPNM01000005">
    <property type="protein sequence ID" value="OEJ88296.1"/>
    <property type="molecule type" value="Genomic_DNA"/>
</dbReference>
<feature type="compositionally biased region" description="Low complexity" evidence="7">
    <location>
        <begin position="799"/>
        <end position="814"/>
    </location>
</feature>
<dbReference type="GO" id="GO:2000221">
    <property type="term" value="P:negative regulation of pseudohyphal growth"/>
    <property type="evidence" value="ECO:0007669"/>
    <property type="project" value="UniProtKB-ARBA"/>
</dbReference>
<dbReference type="STRING" id="56408.A0A1E5RN31"/>
<feature type="compositionally biased region" description="Polar residues" evidence="7">
    <location>
        <begin position="779"/>
        <end position="798"/>
    </location>
</feature>
<dbReference type="FunCoup" id="A0A1E5RN31">
    <property type="interactions" value="1229"/>
</dbReference>
<dbReference type="Pfam" id="PF00250">
    <property type="entry name" value="Forkhead"/>
    <property type="match status" value="1"/>
</dbReference>
<dbReference type="InterPro" id="IPR001766">
    <property type="entry name" value="Fork_head_dom"/>
</dbReference>
<feature type="DNA-binding region" description="Fork-head" evidence="6">
    <location>
        <begin position="282"/>
        <end position="380"/>
    </location>
</feature>
<keyword evidence="3 6" id="KW-0238">DNA-binding</keyword>
<feature type="region of interest" description="Disordered" evidence="7">
    <location>
        <begin position="501"/>
        <end position="562"/>
    </location>
</feature>
<dbReference type="PRINTS" id="PR00053">
    <property type="entry name" value="FORKHEAD"/>
</dbReference>
<sequence length="967" mass="105401">MLAELIENVTAVLGEPVKRTTVAEQYANSNNYEREVQAYAKIAGKDWTYYVKTLNVSIGRNTTPASSTGEAPDNKDDVNIDLGPAKVVSRRHASIDYNMSLGIWELNIEGRNGAKVNFSRVQAGPGSPSIKLVSGTIIDIGGTQMMFILPDSPPTLTPNSIKHIQNKISPDHILYKLGLPRPPIHEQMHGNNPSLSSINFSGNGTVPVQNADARTMGTLYNQYGQKNGNDASKQSLAAQQQTLLTHQFAANGSTMGIIDPGFTAFQNEVSSDLSKPENKNVKPPYSYATLITQAILSTEEGEMSLANIYAHISSNFSYYQTGTSGWQNSIRHNLSLNKAFEKVPRREGEPGKGMKWRVAESFQREFLEKYREGKVSKLKRGSSVVRQLQLHISKFGSLPIERTDFRTNGNFQSKSNEAGNSANTTSKLKHERVDNDQSSNEVQFDESAGNNGEQNASKKAKLSKTRNEQQLTNSTYPNYQQQNQNNYFQQNQANHEQHQPYMETTGNQNNPDQTLWTNPTQRQEQDQQRSVAQAMDSSNSSSNASGSTNQNIPSYSRSQQPQYQAPLQFNSQKVLLSPAKRPASLNTISISGGQHSYSKPSSANNSPTRSGNPLLNVNPLLQQLQPQYSQSGNALQMPKNLSEGQDSSIDNDTAQDSNLKSPSSKLFSISAVEAYTPERGSTLQQVGSEHRRQSSDALKLVSNYPPQHTQTNNRTGEGINDTATSFNRSTTPLHGSGSLLPPPPTGVSRGGKINNGTKNLSADTNTENNLDNLEANAPENGNSNTPVFLQPTPNLKYTNNQQNNNANNVNNNNNKDLNGLPNPQSSPGVWNLLQFSSLNNTPAGRSHSVHPLSERKNSNLGASNGVSGRDDTDASTITGKENHDEPSTLNNNEHATNTKEVPTIEVSRDAGGACNDNNDDNDQQAAGYASSPLKRKATLDAAGDESLSKRVMLDPSSVIVSTAKDGR</sequence>
<protein>
    <submittedName>
        <fullName evidence="10">Fork-head transcriptional regulator 2</fullName>
    </submittedName>
</protein>
<proteinExistence type="predicted"/>
<dbReference type="PROSITE" id="PS00658">
    <property type="entry name" value="FORK_HEAD_2"/>
    <property type="match status" value="1"/>
</dbReference>
<name>A0A1E5RN31_9ASCO</name>
<accession>A0A1E5RN31</accession>
<dbReference type="GO" id="GO:0000978">
    <property type="term" value="F:RNA polymerase II cis-regulatory region sequence-specific DNA binding"/>
    <property type="evidence" value="ECO:0007669"/>
    <property type="project" value="TreeGrafter"/>
</dbReference>
<evidence type="ECO:0000256" key="3">
    <source>
        <dbReference type="ARBA" id="ARBA00023125"/>
    </source>
</evidence>
<gene>
    <name evidence="10" type="ORF">AWRI3579_g796</name>
</gene>
<keyword evidence="5 6" id="KW-0539">Nucleus</keyword>
<feature type="compositionally biased region" description="Low complexity" evidence="7">
    <location>
        <begin position="537"/>
        <end position="562"/>
    </location>
</feature>
<dbReference type="Gene3D" id="2.60.200.20">
    <property type="match status" value="1"/>
</dbReference>
<evidence type="ECO:0000256" key="5">
    <source>
        <dbReference type="ARBA" id="ARBA00023242"/>
    </source>
</evidence>
<dbReference type="AlphaFoldDB" id="A0A1E5RN31"/>
<comment type="caution">
    <text evidence="10">The sequence shown here is derived from an EMBL/GenBank/DDBJ whole genome shotgun (WGS) entry which is preliminary data.</text>
</comment>
<dbReference type="PANTHER" id="PTHR45881">
    <property type="entry name" value="CHECKPOINT SUPPRESSOR 1-LIKE, ISOFORM A-RELATED"/>
    <property type="match status" value="1"/>
</dbReference>
<dbReference type="SMART" id="SM00240">
    <property type="entry name" value="FHA"/>
    <property type="match status" value="1"/>
</dbReference>
<feature type="compositionally biased region" description="Polar residues" evidence="7">
    <location>
        <begin position="436"/>
        <end position="457"/>
    </location>
</feature>
<feature type="compositionally biased region" description="Polar residues" evidence="7">
    <location>
        <begin position="586"/>
        <end position="611"/>
    </location>
</feature>
<dbReference type="SMART" id="SM00339">
    <property type="entry name" value="FH"/>
    <property type="match status" value="1"/>
</dbReference>
<dbReference type="CDD" id="cd00059">
    <property type="entry name" value="FH_FOX"/>
    <property type="match status" value="1"/>
</dbReference>
<evidence type="ECO:0000256" key="7">
    <source>
        <dbReference type="SAM" id="MobiDB-lite"/>
    </source>
</evidence>
<feature type="compositionally biased region" description="Polar residues" evidence="7">
    <location>
        <begin position="502"/>
        <end position="522"/>
    </location>
</feature>
<feature type="compositionally biased region" description="Polar residues" evidence="7">
    <location>
        <begin position="406"/>
        <end position="426"/>
    </location>
</feature>
<dbReference type="OrthoDB" id="5954824at2759"/>
<feature type="region of interest" description="Disordered" evidence="7">
    <location>
        <begin position="630"/>
        <end position="662"/>
    </location>
</feature>
<dbReference type="InterPro" id="IPR036390">
    <property type="entry name" value="WH_DNA-bd_sf"/>
</dbReference>
<dbReference type="CDD" id="cd22701">
    <property type="entry name" value="FHA_FKH1-like"/>
    <property type="match status" value="1"/>
</dbReference>
<dbReference type="Proteomes" id="UP000095728">
    <property type="component" value="Unassembled WGS sequence"/>
</dbReference>
<feature type="compositionally biased region" description="Polar residues" evidence="7">
    <location>
        <begin position="887"/>
        <end position="900"/>
    </location>
</feature>
<feature type="compositionally biased region" description="Polar residues" evidence="7">
    <location>
        <begin position="754"/>
        <end position="771"/>
    </location>
</feature>
<evidence type="ECO:0000256" key="2">
    <source>
        <dbReference type="ARBA" id="ARBA00023015"/>
    </source>
</evidence>
<reference evidence="11" key="1">
    <citation type="journal article" date="2016" name="Genome Announc.">
        <title>Genome sequences of three species of Hanseniaspora isolated from spontaneous wine fermentations.</title>
        <authorList>
            <person name="Sternes P.R."/>
            <person name="Lee D."/>
            <person name="Kutyna D.R."/>
            <person name="Borneman A.R."/>
        </authorList>
    </citation>
    <scope>NUCLEOTIDE SEQUENCE [LARGE SCALE GENOMIC DNA]</scope>
    <source>
        <strain evidence="11">AWRI3579</strain>
    </source>
</reference>
<feature type="domain" description="FHA" evidence="8">
    <location>
        <begin position="56"/>
        <end position="121"/>
    </location>
</feature>
<dbReference type="GO" id="GO:0005634">
    <property type="term" value="C:nucleus"/>
    <property type="evidence" value="ECO:0007669"/>
    <property type="project" value="UniProtKB-SubCell"/>
</dbReference>
<feature type="compositionally biased region" description="Polar residues" evidence="7">
    <location>
        <begin position="642"/>
        <end position="662"/>
    </location>
</feature>
<evidence type="ECO:0000256" key="4">
    <source>
        <dbReference type="ARBA" id="ARBA00023163"/>
    </source>
</evidence>
<keyword evidence="2" id="KW-0805">Transcription regulation</keyword>
<dbReference type="InterPro" id="IPR018122">
    <property type="entry name" value="TF_fork_head_CS_1"/>
</dbReference>
<organism evidence="10 11">
    <name type="scientific">Hanseniaspora osmophila</name>
    <dbReference type="NCBI Taxonomy" id="56408"/>
    <lineage>
        <taxon>Eukaryota</taxon>
        <taxon>Fungi</taxon>
        <taxon>Dikarya</taxon>
        <taxon>Ascomycota</taxon>
        <taxon>Saccharomycotina</taxon>
        <taxon>Saccharomycetes</taxon>
        <taxon>Saccharomycodales</taxon>
        <taxon>Saccharomycodaceae</taxon>
        <taxon>Hanseniaspora</taxon>
    </lineage>
</organism>
<evidence type="ECO:0000313" key="11">
    <source>
        <dbReference type="Proteomes" id="UP000095728"/>
    </source>
</evidence>
<dbReference type="PROSITE" id="PS50039">
    <property type="entry name" value="FORK_HEAD_3"/>
    <property type="match status" value="1"/>
</dbReference>
<dbReference type="Pfam" id="PF00498">
    <property type="entry name" value="FHA"/>
    <property type="match status" value="1"/>
</dbReference>
<dbReference type="GO" id="GO:0000981">
    <property type="term" value="F:DNA-binding transcription factor activity, RNA polymerase II-specific"/>
    <property type="evidence" value="ECO:0007669"/>
    <property type="project" value="TreeGrafter"/>
</dbReference>
<evidence type="ECO:0000259" key="8">
    <source>
        <dbReference type="PROSITE" id="PS50006"/>
    </source>
</evidence>
<keyword evidence="11" id="KW-1185">Reference proteome</keyword>
<dbReference type="SUPFAM" id="SSF46785">
    <property type="entry name" value="Winged helix' DNA-binding domain"/>
    <property type="match status" value="1"/>
</dbReference>
<keyword evidence="4" id="KW-0804">Transcription</keyword>
<feature type="region of interest" description="Disordered" evidence="7">
    <location>
        <begin position="586"/>
        <end position="616"/>
    </location>
</feature>
<dbReference type="FunFam" id="1.10.10.10:FF:000030">
    <property type="entry name" value="Forkhead box protein K2"/>
    <property type="match status" value="1"/>
</dbReference>
<feature type="region of interest" description="Disordered" evidence="7">
    <location>
        <begin position="841"/>
        <end position="932"/>
    </location>
</feature>
<dbReference type="PANTHER" id="PTHR45881:SF1">
    <property type="entry name" value="FORK HEAD PROTEIN HOMOLOG 2"/>
    <property type="match status" value="1"/>
</dbReference>
<dbReference type="InParanoid" id="A0A1E5RN31"/>
<feature type="region of interest" description="Disordered" evidence="7">
    <location>
        <begin position="403"/>
        <end position="469"/>
    </location>
</feature>
<dbReference type="Gene3D" id="1.10.10.10">
    <property type="entry name" value="Winged helix-like DNA-binding domain superfamily/Winged helix DNA-binding domain"/>
    <property type="match status" value="1"/>
</dbReference>
<feature type="compositionally biased region" description="Polar residues" evidence="7">
    <location>
        <begin position="704"/>
        <end position="731"/>
    </location>
</feature>
<dbReference type="PROSITE" id="PS00657">
    <property type="entry name" value="FORK_HEAD_1"/>
    <property type="match status" value="1"/>
</dbReference>
<dbReference type="SUPFAM" id="SSF49879">
    <property type="entry name" value="SMAD/FHA domain"/>
    <property type="match status" value="1"/>
</dbReference>
<dbReference type="InterPro" id="IPR000253">
    <property type="entry name" value="FHA_dom"/>
</dbReference>
<dbReference type="PROSITE" id="PS50006">
    <property type="entry name" value="FHA_DOMAIN"/>
    <property type="match status" value="1"/>
</dbReference>
<comment type="subcellular location">
    <subcellularLocation>
        <location evidence="1 6">Nucleus</location>
    </subcellularLocation>
</comment>
<evidence type="ECO:0000256" key="6">
    <source>
        <dbReference type="PROSITE-ProRule" id="PRU00089"/>
    </source>
</evidence>
<evidence type="ECO:0000256" key="1">
    <source>
        <dbReference type="ARBA" id="ARBA00004123"/>
    </source>
</evidence>
<dbReference type="InterPro" id="IPR036388">
    <property type="entry name" value="WH-like_DNA-bd_sf"/>
</dbReference>
<feature type="region of interest" description="Disordered" evidence="7">
    <location>
        <begin position="678"/>
        <end position="828"/>
    </location>
</feature>